<evidence type="ECO:0000313" key="7">
    <source>
        <dbReference type="Proteomes" id="UP001241110"/>
    </source>
</evidence>
<feature type="repeat" description="NHL" evidence="2">
    <location>
        <begin position="303"/>
        <end position="346"/>
    </location>
</feature>
<reference evidence="6" key="1">
    <citation type="submission" date="2023-05" db="EMBL/GenBank/DDBJ databases">
        <authorList>
            <person name="Zhang X."/>
        </authorList>
    </citation>
    <scope>NUCLEOTIDE SEQUENCE</scope>
    <source>
        <strain evidence="6">YF14B1</strain>
    </source>
</reference>
<dbReference type="SUPFAM" id="SSF63829">
    <property type="entry name" value="Calcium-dependent phosphotriesterase"/>
    <property type="match status" value="2"/>
</dbReference>
<dbReference type="EMBL" id="JASJOS010000023">
    <property type="protein sequence ID" value="MDJ1485739.1"/>
    <property type="molecule type" value="Genomic_DNA"/>
</dbReference>
<dbReference type="Gene3D" id="2.40.10.500">
    <property type="match status" value="1"/>
</dbReference>
<feature type="domain" description="Secretion system C-terminal sorting" evidence="4">
    <location>
        <begin position="1180"/>
        <end position="1254"/>
    </location>
</feature>
<dbReference type="Pfam" id="PF01436">
    <property type="entry name" value="NHL"/>
    <property type="match status" value="4"/>
</dbReference>
<name>A0AAE3QZT4_9BACT</name>
<evidence type="ECO:0000313" key="6">
    <source>
        <dbReference type="EMBL" id="MDJ1485739.1"/>
    </source>
</evidence>
<accession>A0AAE3QZT4</accession>
<dbReference type="InterPro" id="IPR050952">
    <property type="entry name" value="TRIM-NHL_E3_ligases"/>
</dbReference>
<dbReference type="InterPro" id="IPR013783">
    <property type="entry name" value="Ig-like_fold"/>
</dbReference>
<dbReference type="PANTHER" id="PTHR24104:SF25">
    <property type="entry name" value="PROTEIN LIN-41"/>
    <property type="match status" value="1"/>
</dbReference>
<keyword evidence="1" id="KW-0677">Repeat</keyword>
<feature type="repeat" description="NHL" evidence="2">
    <location>
        <begin position="350"/>
        <end position="393"/>
    </location>
</feature>
<dbReference type="NCBIfam" id="TIGR04183">
    <property type="entry name" value="Por_Secre_tail"/>
    <property type="match status" value="1"/>
</dbReference>
<dbReference type="InterPro" id="IPR001258">
    <property type="entry name" value="NHL_repeat"/>
</dbReference>
<dbReference type="SUPFAM" id="SSF49464">
    <property type="entry name" value="Carboxypeptidase regulatory domain-like"/>
    <property type="match status" value="1"/>
</dbReference>
<evidence type="ECO:0000259" key="4">
    <source>
        <dbReference type="Pfam" id="PF18962"/>
    </source>
</evidence>
<evidence type="ECO:0000259" key="3">
    <source>
        <dbReference type="Pfam" id="PF01833"/>
    </source>
</evidence>
<dbReference type="Pfam" id="PF18962">
    <property type="entry name" value="Por_Secre_tail"/>
    <property type="match status" value="1"/>
</dbReference>
<evidence type="ECO:0000259" key="5">
    <source>
        <dbReference type="Pfam" id="PF24595"/>
    </source>
</evidence>
<dbReference type="InterPro" id="IPR011042">
    <property type="entry name" value="6-blade_b-propeller_TolB-like"/>
</dbReference>
<feature type="domain" description="IPT/TIG" evidence="3">
    <location>
        <begin position="1085"/>
        <end position="1155"/>
    </location>
</feature>
<dbReference type="Gene3D" id="2.120.10.30">
    <property type="entry name" value="TolB, C-terminal domain"/>
    <property type="match status" value="4"/>
</dbReference>
<dbReference type="GO" id="GO:0008270">
    <property type="term" value="F:zinc ion binding"/>
    <property type="evidence" value="ECO:0007669"/>
    <property type="project" value="UniProtKB-KW"/>
</dbReference>
<dbReference type="Gene3D" id="2.60.40.10">
    <property type="entry name" value="Immunoglobulins"/>
    <property type="match status" value="1"/>
</dbReference>
<feature type="repeat" description="NHL" evidence="2">
    <location>
        <begin position="444"/>
        <end position="487"/>
    </location>
</feature>
<evidence type="ECO:0000256" key="1">
    <source>
        <dbReference type="ARBA" id="ARBA00022737"/>
    </source>
</evidence>
<dbReference type="Pfam" id="PF24595">
    <property type="entry name" value="DUF7619"/>
    <property type="match status" value="1"/>
</dbReference>
<dbReference type="InterPro" id="IPR055353">
    <property type="entry name" value="DUF7619"/>
</dbReference>
<proteinExistence type="predicted"/>
<dbReference type="PROSITE" id="PS51125">
    <property type="entry name" value="NHL"/>
    <property type="match status" value="8"/>
</dbReference>
<protein>
    <submittedName>
        <fullName evidence="6">6-bladed beta-propeller</fullName>
    </submittedName>
</protein>
<dbReference type="InterPro" id="IPR008969">
    <property type="entry name" value="CarboxyPept-like_regulatory"/>
</dbReference>
<gene>
    <name evidence="6" type="ORF">QNI16_34985</name>
</gene>
<dbReference type="Proteomes" id="UP001241110">
    <property type="component" value="Unassembled WGS sequence"/>
</dbReference>
<dbReference type="InterPro" id="IPR014756">
    <property type="entry name" value="Ig_E-set"/>
</dbReference>
<dbReference type="SUPFAM" id="SSF81296">
    <property type="entry name" value="E set domains"/>
    <property type="match status" value="1"/>
</dbReference>
<dbReference type="PANTHER" id="PTHR24104">
    <property type="entry name" value="E3 UBIQUITIN-PROTEIN LIGASE NHLRC1-RELATED"/>
    <property type="match status" value="1"/>
</dbReference>
<dbReference type="AlphaFoldDB" id="A0AAE3QZT4"/>
<dbReference type="Pfam" id="PF01833">
    <property type="entry name" value="TIG"/>
    <property type="match status" value="1"/>
</dbReference>
<feature type="repeat" description="NHL" evidence="2">
    <location>
        <begin position="397"/>
        <end position="440"/>
    </location>
</feature>
<feature type="repeat" description="NHL" evidence="2">
    <location>
        <begin position="210"/>
        <end position="253"/>
    </location>
</feature>
<feature type="repeat" description="NHL" evidence="2">
    <location>
        <begin position="123"/>
        <end position="159"/>
    </location>
</feature>
<organism evidence="6 7">
    <name type="scientific">Xanthocytophaga flava</name>
    <dbReference type="NCBI Taxonomy" id="3048013"/>
    <lineage>
        <taxon>Bacteria</taxon>
        <taxon>Pseudomonadati</taxon>
        <taxon>Bacteroidota</taxon>
        <taxon>Cytophagia</taxon>
        <taxon>Cytophagales</taxon>
        <taxon>Rhodocytophagaceae</taxon>
        <taxon>Xanthocytophaga</taxon>
    </lineage>
</organism>
<comment type="caution">
    <text evidence="6">The sequence shown here is derived from an EMBL/GenBank/DDBJ whole genome shotgun (WGS) entry which is preliminary data.</text>
</comment>
<dbReference type="RefSeq" id="WP_313988689.1">
    <property type="nucleotide sequence ID" value="NZ_JASJOS010000023.1"/>
</dbReference>
<feature type="domain" description="DUF7619" evidence="5">
    <location>
        <begin position="924"/>
        <end position="1060"/>
    </location>
</feature>
<dbReference type="Pfam" id="PF17170">
    <property type="entry name" value="DUF5128"/>
    <property type="match status" value="1"/>
</dbReference>
<feature type="repeat" description="NHL" evidence="2">
    <location>
        <begin position="163"/>
        <end position="206"/>
    </location>
</feature>
<feature type="repeat" description="NHL" evidence="2">
    <location>
        <begin position="491"/>
        <end position="534"/>
    </location>
</feature>
<dbReference type="InterPro" id="IPR026444">
    <property type="entry name" value="Secre_tail"/>
</dbReference>
<evidence type="ECO:0000256" key="2">
    <source>
        <dbReference type="PROSITE-ProRule" id="PRU00504"/>
    </source>
</evidence>
<sequence length="1255" mass="136718">MIKTLPRVILFLLLFIGFTSEVWAQQYTFKRTVGSVAINRPNDITVDGDGYIYVSSYENGIAKLNPAGELVFFKSLKEGFVTRDITLDRQGNLWAITDYDSRVKKFDSKGNVVFGFGAASASGSGNGYFKNPIGISVDPKGNVWVADAGNNRVQKFDPTGKFLLTFGSQGSGDGQFTTMNDLSADNQGNIWVVDKGNNRLQKFDSNGNFLLKIGAYGSANGQFNSPEDVKIDNQGNVWVADKDNYRIQKFDSTGRFLSKFGAQGGNFDQLSSPGNICLDKQNNLYILDGSLGIKKYDPTMHLLQTFPFLSSDNGKFALPADVQVDSQGNVWVVDRGNFRVQKFDSNGKFLLKVGGYGTTNGLFDTPGNIAVDNLGNLWVIDGGTYRVQKFNANGTFLLKFGSQGTSNGQFVDLRDIATDKQGNVWIWDAGNGRIQKFNSSGKFLLSFGSLGAGDSEFSNSSFISTDLNGNLWVMDSGNSSLKKFDSTGKFLFKVGMQGSGNGQFYNPIDITADVQGNIWIGDRDNNRFQRFDSNGKFLSQTDSPNVIPLYFCFDSYGAMYCTTMAGVLVYTPNSSVNPIYSFIKGRIYSDLNQNCTFDGTDKPVSDVVVLANPGSYYGITDKNGNYRIAVDTGSYTVSQVLNNTIGSVLHPICPANNISSLVSIKTKGDSISNINFGNTVTAIPHLDIAVSSDRRRRCFSSQTVVTFSNTGYADAQGVKVYVKMPENVILQTADKPFTITPDSSYVFSIGTLGANQTSTIQITDSVACIADITGLTACTKVWITPANDYTLPESSTWDKSDIMLTGKCVENGRVQMVIKNIGHAMADSAEFRILLNAQLALRKNYKLEAGDSLVLRIPANGKTVRLEANQRPDHPRKSQTNLTIEGCVASTSDVVSKGFVDALPQDDAEPEVAVECLPIIDSFDPNDKLVSPVGTSKDHYTPTNTELKYTIRFQNTGTDYAYTVTVVDTLSESLDISTLQMGSSSHMYSLKVTGKGRPVLTWKFNTINLPDSTRDQAGSNGFVQFTIKPKANLAEKALIENFADIFFDYNDPVRTNTTANVLYDVPPVIAPQNQLSEKGVIFLPPTISSFTPETAQIGEQITITGTNYQTILTDNTVTINGKKATVVSATETQLVVTIPTGVTAGKVSVTTLGGTATSETEFVMKPTATEQPEWSRSIVISPNPSDGRFTIDFSQASTRIETIDVYNNLGQKIYTQAVSQSSYQKELDLSGNGVGIYLVVFKTDKGNATRKVIVK</sequence>
<dbReference type="InterPro" id="IPR002909">
    <property type="entry name" value="IPT_dom"/>
</dbReference>